<dbReference type="Proteomes" id="UP000238205">
    <property type="component" value="Unassembled WGS sequence"/>
</dbReference>
<dbReference type="FunFam" id="3.30.70.250:FF:000001">
    <property type="entry name" value="Malonyl CoA-acyl carrier protein transacylase"/>
    <property type="match status" value="1"/>
</dbReference>
<dbReference type="Pfam" id="PF00698">
    <property type="entry name" value="Acyl_transf_1"/>
    <property type="match status" value="1"/>
</dbReference>
<dbReference type="OrthoDB" id="9805460at2"/>
<dbReference type="Gene3D" id="3.40.366.10">
    <property type="entry name" value="Malonyl-Coenzyme A Acyl Carrier Protein, domain 2"/>
    <property type="match status" value="1"/>
</dbReference>
<evidence type="ECO:0000313" key="8">
    <source>
        <dbReference type="Proteomes" id="UP000238205"/>
    </source>
</evidence>
<keyword evidence="2 4" id="KW-0012">Acyltransferase</keyword>
<protein>
    <recommendedName>
        <fullName evidence="4">Malonyl CoA-acyl carrier protein transacylase</fullName>
        <ecNumber evidence="4">2.3.1.39</ecNumber>
    </recommendedName>
</protein>
<feature type="active site" evidence="5">
    <location>
        <position position="198"/>
    </location>
</feature>
<evidence type="ECO:0000256" key="2">
    <source>
        <dbReference type="ARBA" id="ARBA00023315"/>
    </source>
</evidence>
<proteinExistence type="inferred from homology"/>
<evidence type="ECO:0000256" key="4">
    <source>
        <dbReference type="PIRNR" id="PIRNR000446"/>
    </source>
</evidence>
<dbReference type="InterPro" id="IPR001227">
    <property type="entry name" value="Ac_transferase_dom_sf"/>
</dbReference>
<keyword evidence="8" id="KW-1185">Reference proteome</keyword>
<dbReference type="EMBL" id="PVTO01000049">
    <property type="protein sequence ID" value="PRY73929.1"/>
    <property type="molecule type" value="Genomic_DNA"/>
</dbReference>
<dbReference type="InterPro" id="IPR004410">
    <property type="entry name" value="Malonyl_CoA-ACP_transAc_FabD"/>
</dbReference>
<dbReference type="NCBIfam" id="TIGR00128">
    <property type="entry name" value="fabD"/>
    <property type="match status" value="1"/>
</dbReference>
<dbReference type="EC" id="2.3.1.39" evidence="4"/>
<keyword evidence="1 4" id="KW-0808">Transferase</keyword>
<dbReference type="PANTHER" id="PTHR42681">
    <property type="entry name" value="MALONYL-COA-ACYL CARRIER PROTEIN TRANSACYLASE, MITOCHONDRIAL"/>
    <property type="match status" value="1"/>
</dbReference>
<dbReference type="PIRSF" id="PIRSF000446">
    <property type="entry name" value="Mct"/>
    <property type="match status" value="1"/>
</dbReference>
<dbReference type="SUPFAM" id="SSF55048">
    <property type="entry name" value="Probable ACP-binding domain of malonyl-CoA ACP transacylase"/>
    <property type="match status" value="1"/>
</dbReference>
<dbReference type="GO" id="GO:0005829">
    <property type="term" value="C:cytosol"/>
    <property type="evidence" value="ECO:0007669"/>
    <property type="project" value="TreeGrafter"/>
</dbReference>
<evidence type="ECO:0000256" key="1">
    <source>
        <dbReference type="ARBA" id="ARBA00022679"/>
    </source>
</evidence>
<dbReference type="InterPro" id="IPR024925">
    <property type="entry name" value="Malonyl_CoA-ACP_transAc"/>
</dbReference>
<dbReference type="InterPro" id="IPR016035">
    <property type="entry name" value="Acyl_Trfase/lysoPLipase"/>
</dbReference>
<comment type="similarity">
    <text evidence="4">Belongs to the fabD family.</text>
</comment>
<sequence>MKTAFVFSGQGAQYLGMGKEFYDHSQMVRNIFEEASEALGEDLSAICFEDEKKIHFTPYTQPAILTVSYAIERSLNEEGITPDMVAGLSLGEYTALVSSGALTFSEAVKLVHKRGSLMEEAVPDGKGKMAAVIGLDAALIESICDEVSQTDYVTVANYNTPTQLVLSGSSAGVDKAMIKAEEAKAKRVVELKVSGPFHSLLLEPAAQEFMTVLKDSHFSTSTIPVYSNVTAEQYPDSQSIPTLLTQQMTSSVRFEQMILQMIDDGATDFIEVGPGKTLRSFIKAIDKSVAVKNIEKVSQLQKLVENKHG</sequence>
<dbReference type="RefSeq" id="WP_106196400.1">
    <property type="nucleotide sequence ID" value="NZ_PVTO01000049.1"/>
</dbReference>
<evidence type="ECO:0000256" key="5">
    <source>
        <dbReference type="PIRSR" id="PIRSR000446-1"/>
    </source>
</evidence>
<dbReference type="SMART" id="SM00827">
    <property type="entry name" value="PKS_AT"/>
    <property type="match status" value="1"/>
</dbReference>
<evidence type="ECO:0000256" key="3">
    <source>
        <dbReference type="ARBA" id="ARBA00048462"/>
    </source>
</evidence>
<comment type="catalytic activity">
    <reaction evidence="3 4">
        <text>holo-[ACP] + malonyl-CoA = malonyl-[ACP] + CoA</text>
        <dbReference type="Rhea" id="RHEA:41792"/>
        <dbReference type="Rhea" id="RHEA-COMP:9623"/>
        <dbReference type="Rhea" id="RHEA-COMP:9685"/>
        <dbReference type="ChEBI" id="CHEBI:57287"/>
        <dbReference type="ChEBI" id="CHEBI:57384"/>
        <dbReference type="ChEBI" id="CHEBI:64479"/>
        <dbReference type="ChEBI" id="CHEBI:78449"/>
        <dbReference type="EC" id="2.3.1.39"/>
    </reaction>
</comment>
<accession>A0A2T0VTA9</accession>
<gene>
    <name evidence="7" type="ORF">CLV38_1496</name>
</gene>
<name>A0A2T0VTA9_9LACT</name>
<dbReference type="InterPro" id="IPR050858">
    <property type="entry name" value="Mal-CoA-ACP_Trans/PKS_FabD"/>
</dbReference>
<feature type="domain" description="Malonyl-CoA:ACP transacylase (MAT)" evidence="6">
    <location>
        <begin position="6"/>
        <end position="303"/>
    </location>
</feature>
<dbReference type="PANTHER" id="PTHR42681:SF1">
    <property type="entry name" value="MALONYL-COA-ACYL CARRIER PROTEIN TRANSACYLASE, MITOCHONDRIAL"/>
    <property type="match status" value="1"/>
</dbReference>
<dbReference type="SUPFAM" id="SSF52151">
    <property type="entry name" value="FabD/lysophospholipase-like"/>
    <property type="match status" value="1"/>
</dbReference>
<dbReference type="GO" id="GO:0006633">
    <property type="term" value="P:fatty acid biosynthetic process"/>
    <property type="evidence" value="ECO:0007669"/>
    <property type="project" value="TreeGrafter"/>
</dbReference>
<dbReference type="InterPro" id="IPR014043">
    <property type="entry name" value="Acyl_transferase_dom"/>
</dbReference>
<comment type="caution">
    <text evidence="7">The sequence shown here is derived from an EMBL/GenBank/DDBJ whole genome shotgun (WGS) entry which is preliminary data.</text>
</comment>
<dbReference type="GO" id="GO:0004314">
    <property type="term" value="F:[acyl-carrier-protein] S-malonyltransferase activity"/>
    <property type="evidence" value="ECO:0007669"/>
    <property type="project" value="UniProtKB-EC"/>
</dbReference>
<feature type="active site" evidence="5">
    <location>
        <position position="89"/>
    </location>
</feature>
<organism evidence="7 8">
    <name type="scientific">Alkalibacterium olivapovliticus</name>
    <dbReference type="NCBI Taxonomy" id="99907"/>
    <lineage>
        <taxon>Bacteria</taxon>
        <taxon>Bacillati</taxon>
        <taxon>Bacillota</taxon>
        <taxon>Bacilli</taxon>
        <taxon>Lactobacillales</taxon>
        <taxon>Carnobacteriaceae</taxon>
        <taxon>Alkalibacterium</taxon>
    </lineage>
</organism>
<dbReference type="AlphaFoldDB" id="A0A2T0VTA9"/>
<evidence type="ECO:0000259" key="6">
    <source>
        <dbReference type="SMART" id="SM00827"/>
    </source>
</evidence>
<dbReference type="InterPro" id="IPR016036">
    <property type="entry name" value="Malonyl_transacylase_ACP-bd"/>
</dbReference>
<reference evidence="7 8" key="1">
    <citation type="submission" date="2018-03" db="EMBL/GenBank/DDBJ databases">
        <title>Genomic Encyclopedia of Archaeal and Bacterial Type Strains, Phase II (KMG-II): from individual species to whole genera.</title>
        <authorList>
            <person name="Goeker M."/>
        </authorList>
    </citation>
    <scope>NUCLEOTIDE SEQUENCE [LARGE SCALE GENOMIC DNA]</scope>
    <source>
        <strain evidence="7 8">DSM 13175</strain>
    </source>
</reference>
<evidence type="ECO:0000313" key="7">
    <source>
        <dbReference type="EMBL" id="PRY73929.1"/>
    </source>
</evidence>
<dbReference type="Gene3D" id="3.30.70.250">
    <property type="entry name" value="Malonyl-CoA ACP transacylase, ACP-binding"/>
    <property type="match status" value="1"/>
</dbReference>